<dbReference type="GO" id="GO:0016491">
    <property type="term" value="F:oxidoreductase activity"/>
    <property type="evidence" value="ECO:0007669"/>
    <property type="project" value="InterPro"/>
</dbReference>
<keyword evidence="5" id="KW-0946">Virion</keyword>
<sequence length="494" mass="54975">MLNRRDAIKLGSVVGAALVFPTKQLASAFSDDPPGVPPFSVPLSIPPVLKPTRSTADADFYDMRIAETELEVLPGIRTKTLTFNGSFPGPTLRARRGRAVVVRQFNGLSGPATVHLHGADVPASSDGHPMDPIAPGQSREYRYPNDQRAATLWYHDHTHHFEGERVYRGLSGAYLLSDPVDELLPLPTGEFDVPLMLRDAKFDSKGQLVFVPDDFLNRPTVLVNGRPQPYFEVKRKLYRLRLINGSNLEMFKFRLSTGAPFLQIASDGGFLRVPAVRQEIDVWPAERAEVLVDFRSVPPGTAIALQNVAALSENKRDILQFRVGDGGSWAKPEIAIPSWSGGGRVPLVRGQVPGWPANNALRGRVTRTRRFVLRLDLAKGQFVINDQGFDPDRVDATIEHGSTEIWEIVNDDAALGIQHTLHLHLVQFRVLDRNGKPEPAHDSYPKDTVRLFPGDVVRIQATFDSHLGRYPFHCHFLDHATHSMMGQFEVVPKR</sequence>
<evidence type="ECO:0000256" key="1">
    <source>
        <dbReference type="ARBA" id="ARBA00010609"/>
    </source>
</evidence>
<dbReference type="AlphaFoldDB" id="A0A1H0LXQ2"/>
<dbReference type="InterPro" id="IPR011706">
    <property type="entry name" value="Cu-oxidase_C"/>
</dbReference>
<keyword evidence="5" id="KW-0132">Cell division</keyword>
<dbReference type="InterPro" id="IPR011707">
    <property type="entry name" value="Cu-oxidase-like_N"/>
</dbReference>
<evidence type="ECO:0000313" key="6">
    <source>
        <dbReference type="Proteomes" id="UP000199691"/>
    </source>
</evidence>
<feature type="domain" description="Plastocyanin-like" evidence="2">
    <location>
        <begin position="221"/>
        <end position="296"/>
    </location>
</feature>
<dbReference type="PANTHER" id="PTHR48267:SF1">
    <property type="entry name" value="BILIRUBIN OXIDASE"/>
    <property type="match status" value="1"/>
</dbReference>
<evidence type="ECO:0000259" key="4">
    <source>
        <dbReference type="Pfam" id="PF07732"/>
    </source>
</evidence>
<dbReference type="InterPro" id="IPR045087">
    <property type="entry name" value="Cu-oxidase_fam"/>
</dbReference>
<dbReference type="InterPro" id="IPR008972">
    <property type="entry name" value="Cupredoxin"/>
</dbReference>
<keyword evidence="5" id="KW-0131">Cell cycle</keyword>
<dbReference type="InterPro" id="IPR001117">
    <property type="entry name" value="Cu-oxidase_2nd"/>
</dbReference>
<feature type="domain" description="Plastocyanin-like" evidence="3">
    <location>
        <begin position="382"/>
        <end position="493"/>
    </location>
</feature>
<dbReference type="PANTHER" id="PTHR48267">
    <property type="entry name" value="CUPREDOXIN SUPERFAMILY PROTEIN"/>
    <property type="match status" value="1"/>
</dbReference>
<name>A0A1H0LXQ2_9PSEU</name>
<organism evidence="5 6">
    <name type="scientific">Lentzea jiangxiensis</name>
    <dbReference type="NCBI Taxonomy" id="641025"/>
    <lineage>
        <taxon>Bacteria</taxon>
        <taxon>Bacillati</taxon>
        <taxon>Actinomycetota</taxon>
        <taxon>Actinomycetes</taxon>
        <taxon>Pseudonocardiales</taxon>
        <taxon>Pseudonocardiaceae</taxon>
        <taxon>Lentzea</taxon>
    </lineage>
</organism>
<keyword evidence="5" id="KW-0167">Capsid protein</keyword>
<proteinExistence type="inferred from homology"/>
<evidence type="ECO:0000259" key="2">
    <source>
        <dbReference type="Pfam" id="PF00394"/>
    </source>
</evidence>
<accession>A0A1H0LXQ2</accession>
<dbReference type="CDD" id="cd13890">
    <property type="entry name" value="CuRO_3_CueO_FtsP"/>
    <property type="match status" value="1"/>
</dbReference>
<evidence type="ECO:0000313" key="5">
    <source>
        <dbReference type="EMBL" id="SDO73009.1"/>
    </source>
</evidence>
<evidence type="ECO:0000259" key="3">
    <source>
        <dbReference type="Pfam" id="PF07731"/>
    </source>
</evidence>
<protein>
    <submittedName>
        <fullName evidence="5">Multicopper oxidase with three cupredoxin domains (Includes cell division protein FtsP and spore coat protein CotA)</fullName>
    </submittedName>
</protein>
<dbReference type="Pfam" id="PF07731">
    <property type="entry name" value="Cu-oxidase_2"/>
    <property type="match status" value="1"/>
</dbReference>
<dbReference type="Pfam" id="PF07732">
    <property type="entry name" value="Cu-oxidase_3"/>
    <property type="match status" value="1"/>
</dbReference>
<gene>
    <name evidence="5" type="ORF">SAMN05421507_103497</name>
</gene>
<dbReference type="EMBL" id="FNIX01000003">
    <property type="protein sequence ID" value="SDO73009.1"/>
    <property type="molecule type" value="Genomic_DNA"/>
</dbReference>
<dbReference type="Gene3D" id="2.60.40.420">
    <property type="entry name" value="Cupredoxins - blue copper proteins"/>
    <property type="match status" value="3"/>
</dbReference>
<feature type="domain" description="Plastocyanin-like" evidence="4">
    <location>
        <begin position="67"/>
        <end position="179"/>
    </location>
</feature>
<comment type="similarity">
    <text evidence="1">Belongs to the multicopper oxidase family.</text>
</comment>
<dbReference type="STRING" id="641025.SAMN05421507_103497"/>
<dbReference type="SUPFAM" id="SSF49503">
    <property type="entry name" value="Cupredoxins"/>
    <property type="match status" value="3"/>
</dbReference>
<reference evidence="6" key="1">
    <citation type="submission" date="2016-10" db="EMBL/GenBank/DDBJ databases">
        <authorList>
            <person name="Varghese N."/>
            <person name="Submissions S."/>
        </authorList>
    </citation>
    <scope>NUCLEOTIDE SEQUENCE [LARGE SCALE GENOMIC DNA]</scope>
    <source>
        <strain evidence="6">CGMCC 4.6609</strain>
    </source>
</reference>
<dbReference type="Proteomes" id="UP000199691">
    <property type="component" value="Unassembled WGS sequence"/>
</dbReference>
<dbReference type="RefSeq" id="WP_176959734.1">
    <property type="nucleotide sequence ID" value="NZ_FNIX01000003.1"/>
</dbReference>
<dbReference type="Pfam" id="PF00394">
    <property type="entry name" value="Cu-oxidase"/>
    <property type="match status" value="1"/>
</dbReference>
<keyword evidence="6" id="KW-1185">Reference proteome</keyword>
<dbReference type="GO" id="GO:0051301">
    <property type="term" value="P:cell division"/>
    <property type="evidence" value="ECO:0007669"/>
    <property type="project" value="UniProtKB-KW"/>
</dbReference>
<dbReference type="GO" id="GO:0005507">
    <property type="term" value="F:copper ion binding"/>
    <property type="evidence" value="ECO:0007669"/>
    <property type="project" value="InterPro"/>
</dbReference>